<dbReference type="InterPro" id="IPR036390">
    <property type="entry name" value="WH_DNA-bd_sf"/>
</dbReference>
<evidence type="ECO:0000313" key="5">
    <source>
        <dbReference type="Proteomes" id="UP000283523"/>
    </source>
</evidence>
<dbReference type="PROSITE" id="PS51000">
    <property type="entry name" value="HTH_DEOR_2"/>
    <property type="match status" value="1"/>
</dbReference>
<dbReference type="RefSeq" id="WP_119670268.1">
    <property type="nucleotide sequence ID" value="NZ_QXED01000007.1"/>
</dbReference>
<dbReference type="InterPro" id="IPR051534">
    <property type="entry name" value="CBASS_pafABC_assoc_protein"/>
</dbReference>
<gene>
    <name evidence="4" type="ORF">DYU11_24010</name>
</gene>
<dbReference type="PANTHER" id="PTHR34580:SF1">
    <property type="entry name" value="PROTEIN PAFC"/>
    <property type="match status" value="1"/>
</dbReference>
<accession>A0A418M2M1</accession>
<dbReference type="EMBL" id="QXED01000007">
    <property type="protein sequence ID" value="RIV19983.1"/>
    <property type="molecule type" value="Genomic_DNA"/>
</dbReference>
<dbReference type="Proteomes" id="UP000283523">
    <property type="component" value="Unassembled WGS sequence"/>
</dbReference>
<dbReference type="AlphaFoldDB" id="A0A418M2M1"/>
<evidence type="ECO:0000313" key="4">
    <source>
        <dbReference type="EMBL" id="RIV19983.1"/>
    </source>
</evidence>
<dbReference type="Pfam" id="PF08279">
    <property type="entry name" value="HTH_11"/>
    <property type="match status" value="1"/>
</dbReference>
<dbReference type="PROSITE" id="PS52050">
    <property type="entry name" value="WYL"/>
    <property type="match status" value="1"/>
</dbReference>
<keyword evidence="5" id="KW-1185">Reference proteome</keyword>
<proteinExistence type="predicted"/>
<dbReference type="PANTHER" id="PTHR34580">
    <property type="match status" value="1"/>
</dbReference>
<organism evidence="4 5">
    <name type="scientific">Fibrisoma montanum</name>
    <dbReference type="NCBI Taxonomy" id="2305895"/>
    <lineage>
        <taxon>Bacteria</taxon>
        <taxon>Pseudomonadati</taxon>
        <taxon>Bacteroidota</taxon>
        <taxon>Cytophagia</taxon>
        <taxon>Cytophagales</taxon>
        <taxon>Spirosomataceae</taxon>
        <taxon>Fibrisoma</taxon>
    </lineage>
</organism>
<dbReference type="InterPro" id="IPR013196">
    <property type="entry name" value="HTH_11"/>
</dbReference>
<keyword evidence="1" id="KW-0805">Transcription regulation</keyword>
<evidence type="ECO:0000259" key="3">
    <source>
        <dbReference type="PROSITE" id="PS51000"/>
    </source>
</evidence>
<sequence length="231" mass="26409">MNDTETKRLSRLIAILTQLQTKHRLTAPELANRFSVSVRTIYRDMKALEQAGVPIVTEEGKGYTLLDGYRLPPVMFTEEEANAIVTAGQLIALNKDASFAGAYAEAVNKIKAVLRYNTRDKANLLAERIKFYQNPQREQTSDYVSIVQKALTNHNPVHLTYHSLDNDHTVRVVEPFALLNTQENWLLVAWCRLRTAYRIFRLDRIAAITVLSDTFEPHKLTLSEYFRTLGN</sequence>
<dbReference type="OrthoDB" id="9815009at2"/>
<dbReference type="GO" id="GO:0003700">
    <property type="term" value="F:DNA-binding transcription factor activity"/>
    <property type="evidence" value="ECO:0007669"/>
    <property type="project" value="InterPro"/>
</dbReference>
<dbReference type="Pfam" id="PF13280">
    <property type="entry name" value="WYL"/>
    <property type="match status" value="1"/>
</dbReference>
<evidence type="ECO:0000256" key="2">
    <source>
        <dbReference type="ARBA" id="ARBA00023163"/>
    </source>
</evidence>
<keyword evidence="2" id="KW-0804">Transcription</keyword>
<dbReference type="Gene3D" id="1.10.10.10">
    <property type="entry name" value="Winged helix-like DNA-binding domain superfamily/Winged helix DNA-binding domain"/>
    <property type="match status" value="1"/>
</dbReference>
<dbReference type="InterPro" id="IPR026881">
    <property type="entry name" value="WYL_dom"/>
</dbReference>
<name>A0A418M2M1_9BACT</name>
<feature type="domain" description="HTH deoR-type" evidence="3">
    <location>
        <begin position="8"/>
        <end position="63"/>
    </location>
</feature>
<evidence type="ECO:0000256" key="1">
    <source>
        <dbReference type="ARBA" id="ARBA00023015"/>
    </source>
</evidence>
<dbReference type="InterPro" id="IPR001034">
    <property type="entry name" value="DeoR_HTH"/>
</dbReference>
<dbReference type="SUPFAM" id="SSF46785">
    <property type="entry name" value="Winged helix' DNA-binding domain"/>
    <property type="match status" value="1"/>
</dbReference>
<protein>
    <submittedName>
        <fullName evidence="4">YafY family transcriptional regulator</fullName>
    </submittedName>
</protein>
<reference evidence="4 5" key="1">
    <citation type="submission" date="2018-08" db="EMBL/GenBank/DDBJ databases">
        <title>Fibrisoma montanum sp. nov., isolated from Danxia mountain soil.</title>
        <authorList>
            <person name="Huang Y."/>
        </authorList>
    </citation>
    <scope>NUCLEOTIDE SEQUENCE [LARGE SCALE GENOMIC DNA]</scope>
    <source>
        <strain evidence="4 5">HYT19</strain>
    </source>
</reference>
<dbReference type="InterPro" id="IPR036388">
    <property type="entry name" value="WH-like_DNA-bd_sf"/>
</dbReference>
<comment type="caution">
    <text evidence="4">The sequence shown here is derived from an EMBL/GenBank/DDBJ whole genome shotgun (WGS) entry which is preliminary data.</text>
</comment>